<organism evidence="2 3">
    <name type="scientific">Stegastes partitus</name>
    <name type="common">bicolor damselfish</name>
    <dbReference type="NCBI Taxonomy" id="144197"/>
    <lineage>
        <taxon>Eukaryota</taxon>
        <taxon>Metazoa</taxon>
        <taxon>Chordata</taxon>
        <taxon>Craniata</taxon>
        <taxon>Vertebrata</taxon>
        <taxon>Euteleostomi</taxon>
        <taxon>Actinopterygii</taxon>
        <taxon>Neopterygii</taxon>
        <taxon>Teleostei</taxon>
        <taxon>Neoteleostei</taxon>
        <taxon>Acanthomorphata</taxon>
        <taxon>Ovalentaria</taxon>
        <taxon>Pomacentridae</taxon>
        <taxon>Stegastes</taxon>
    </lineage>
</organism>
<dbReference type="AlphaFoldDB" id="A0A9Y4TV03"/>
<feature type="region of interest" description="Disordered" evidence="1">
    <location>
        <begin position="152"/>
        <end position="239"/>
    </location>
</feature>
<dbReference type="RefSeq" id="XP_008297637.1">
    <property type="nucleotide sequence ID" value="XM_008299415.1"/>
</dbReference>
<evidence type="ECO:0000313" key="3">
    <source>
        <dbReference type="RefSeq" id="XP_008297637.1"/>
    </source>
</evidence>
<dbReference type="PANTHER" id="PTHR15897">
    <property type="entry name" value="ANKYRIN REPEAT AND MYND DOMAIN PROTEIN 1"/>
    <property type="match status" value="1"/>
</dbReference>
<keyword evidence="2" id="KW-1185">Reference proteome</keyword>
<gene>
    <name evidence="3" type="primary">LOC103370381</name>
</gene>
<dbReference type="PANTHER" id="PTHR15897:SF2">
    <property type="entry name" value="ANKYRIN REPEAT AND MYND DOMAIN-CONTAINING PROTEIN 1"/>
    <property type="match status" value="1"/>
</dbReference>
<dbReference type="SUPFAM" id="SSF48403">
    <property type="entry name" value="Ankyrin repeat"/>
    <property type="match status" value="1"/>
</dbReference>
<dbReference type="Pfam" id="PF12796">
    <property type="entry name" value="Ank_2"/>
    <property type="match status" value="1"/>
</dbReference>
<dbReference type="InterPro" id="IPR053064">
    <property type="entry name" value="Ankyrin-MYND_domain-protein"/>
</dbReference>
<sequence length="239" mass="26457">MCWCYYNWYQSVLLQISMKTEEPLSSSKSPHLKEGGRTALHVACQRDSDYVNASKVVALLVSHSACGHSPLSLAIASGNELLEMLAKAGADILMPVTVGDVVGSAGDYAHCSFIQDLRIAKTPFHVLSKREREIFKALLSKMGDLLRQTAGQRERQNLEREQHRTLNTGTRSSERFAHTGGEAKSSNRPLLSHGGLQEKVENRRKPDEGHKEECIRVSGGNQAVSFQQLQPSKPNQHQP</sequence>
<feature type="compositionally biased region" description="Basic and acidic residues" evidence="1">
    <location>
        <begin position="196"/>
        <end position="215"/>
    </location>
</feature>
<evidence type="ECO:0000256" key="1">
    <source>
        <dbReference type="SAM" id="MobiDB-lite"/>
    </source>
</evidence>
<dbReference type="InterPro" id="IPR002110">
    <property type="entry name" value="Ankyrin_rpt"/>
</dbReference>
<dbReference type="GeneID" id="103370381"/>
<feature type="compositionally biased region" description="Basic and acidic residues" evidence="1">
    <location>
        <begin position="152"/>
        <end position="164"/>
    </location>
</feature>
<name>A0A9Y4TV03_9TELE</name>
<proteinExistence type="predicted"/>
<reference evidence="3" key="1">
    <citation type="submission" date="2025-08" db="UniProtKB">
        <authorList>
            <consortium name="RefSeq"/>
        </authorList>
    </citation>
    <scope>IDENTIFICATION</scope>
</reference>
<protein>
    <submittedName>
        <fullName evidence="3">Ankyrin repeat and MYND domain-containing protein 1-like isoform X1</fullName>
    </submittedName>
</protein>
<dbReference type="InterPro" id="IPR036770">
    <property type="entry name" value="Ankyrin_rpt-contain_sf"/>
</dbReference>
<feature type="compositionally biased region" description="Polar residues" evidence="1">
    <location>
        <begin position="219"/>
        <end position="239"/>
    </location>
</feature>
<dbReference type="Gene3D" id="1.25.40.20">
    <property type="entry name" value="Ankyrin repeat-containing domain"/>
    <property type="match status" value="1"/>
</dbReference>
<dbReference type="Proteomes" id="UP000694891">
    <property type="component" value="Unplaced"/>
</dbReference>
<evidence type="ECO:0000313" key="2">
    <source>
        <dbReference type="Proteomes" id="UP000694891"/>
    </source>
</evidence>
<accession>A0A9Y4TV03</accession>